<dbReference type="GO" id="GO:0015711">
    <property type="term" value="P:organic anion transport"/>
    <property type="evidence" value="ECO:0007669"/>
    <property type="project" value="UniProtKB-ARBA"/>
</dbReference>
<keyword evidence="4" id="KW-0677">Repeat</keyword>
<keyword evidence="9" id="KW-1185">Reference proteome</keyword>
<comment type="caution">
    <text evidence="8">The sequence shown here is derived from an EMBL/GenBank/DDBJ whole genome shotgun (WGS) entry which is preliminary data.</text>
</comment>
<dbReference type="PROSITE" id="PS50920">
    <property type="entry name" value="SOLCAR"/>
    <property type="match status" value="1"/>
</dbReference>
<evidence type="ECO:0000313" key="8">
    <source>
        <dbReference type="EMBL" id="RLN03379.1"/>
    </source>
</evidence>
<keyword evidence="3 6" id="KW-0812">Transmembrane</keyword>
<sequence>MEARGGSPLPRRASAPCLRVALRRRWRGGLAVAKAAAEEVAAVVRREEDKATAGAQAARKEQRSLPPVAQLALTHSVRVAGESAKKGVGFFQAITDIGKKGNLPQVIRIIPYSAVQLFSYEVYKKVFRRKDGELSVFGRLAAGVCGGMISTLVIYPLDVLRLRLAVQSGHSTMSQVALNMLRLREEGLASFYGGLGPSLIEFAPYITAGD</sequence>
<dbReference type="GO" id="GO:0055085">
    <property type="term" value="P:transmembrane transport"/>
    <property type="evidence" value="ECO:0007669"/>
    <property type="project" value="InterPro"/>
</dbReference>
<name>A0A3L6RFN4_PANMI</name>
<accession>A0A3L6RFN4</accession>
<dbReference type="PANTHER" id="PTHR24089">
    <property type="entry name" value="SOLUTE CARRIER FAMILY 25"/>
    <property type="match status" value="1"/>
</dbReference>
<dbReference type="SUPFAM" id="SSF103506">
    <property type="entry name" value="Mitochondrial carrier"/>
    <property type="match status" value="1"/>
</dbReference>
<keyword evidence="5 6" id="KW-0472">Membrane</keyword>
<dbReference type="GO" id="GO:0016020">
    <property type="term" value="C:membrane"/>
    <property type="evidence" value="ECO:0007669"/>
    <property type="project" value="UniProtKB-SubCell"/>
</dbReference>
<dbReference type="PRINTS" id="PR00926">
    <property type="entry name" value="MITOCARRIER"/>
</dbReference>
<keyword evidence="2 7" id="KW-0813">Transport</keyword>
<evidence type="ECO:0000256" key="5">
    <source>
        <dbReference type="ARBA" id="ARBA00023136"/>
    </source>
</evidence>
<gene>
    <name evidence="8" type="ORF">C2845_PM13G08600</name>
</gene>
<dbReference type="EMBL" id="PQIB02000008">
    <property type="protein sequence ID" value="RLN03379.1"/>
    <property type="molecule type" value="Genomic_DNA"/>
</dbReference>
<dbReference type="InterPro" id="IPR018108">
    <property type="entry name" value="MCP_transmembrane"/>
</dbReference>
<evidence type="ECO:0000256" key="7">
    <source>
        <dbReference type="RuleBase" id="RU000488"/>
    </source>
</evidence>
<comment type="subcellular location">
    <subcellularLocation>
        <location evidence="1">Membrane</location>
        <topology evidence="1">Multi-pass membrane protein</topology>
    </subcellularLocation>
</comment>
<dbReference type="Pfam" id="PF00153">
    <property type="entry name" value="Mito_carr"/>
    <property type="match status" value="2"/>
</dbReference>
<proteinExistence type="inferred from homology"/>
<evidence type="ECO:0000256" key="1">
    <source>
        <dbReference type="ARBA" id="ARBA00004141"/>
    </source>
</evidence>
<protein>
    <submittedName>
        <fullName evidence="8">Uncharacterized protein</fullName>
    </submittedName>
</protein>
<dbReference type="Gene3D" id="1.50.40.10">
    <property type="entry name" value="Mitochondrial carrier domain"/>
    <property type="match status" value="1"/>
</dbReference>
<organism evidence="8 9">
    <name type="scientific">Panicum miliaceum</name>
    <name type="common">Proso millet</name>
    <name type="synonym">Broomcorn millet</name>
    <dbReference type="NCBI Taxonomy" id="4540"/>
    <lineage>
        <taxon>Eukaryota</taxon>
        <taxon>Viridiplantae</taxon>
        <taxon>Streptophyta</taxon>
        <taxon>Embryophyta</taxon>
        <taxon>Tracheophyta</taxon>
        <taxon>Spermatophyta</taxon>
        <taxon>Magnoliopsida</taxon>
        <taxon>Liliopsida</taxon>
        <taxon>Poales</taxon>
        <taxon>Poaceae</taxon>
        <taxon>PACMAD clade</taxon>
        <taxon>Panicoideae</taxon>
        <taxon>Panicodae</taxon>
        <taxon>Paniceae</taxon>
        <taxon>Panicinae</taxon>
        <taxon>Panicum</taxon>
        <taxon>Panicum sect. Panicum</taxon>
    </lineage>
</organism>
<evidence type="ECO:0000256" key="6">
    <source>
        <dbReference type="PROSITE-ProRule" id="PRU00282"/>
    </source>
</evidence>
<reference evidence="9" key="1">
    <citation type="journal article" date="2019" name="Nat. Commun.">
        <title>The genome of broomcorn millet.</title>
        <authorList>
            <person name="Zou C."/>
            <person name="Miki D."/>
            <person name="Li D."/>
            <person name="Tang Q."/>
            <person name="Xiao L."/>
            <person name="Rajput S."/>
            <person name="Deng P."/>
            <person name="Jia W."/>
            <person name="Huang R."/>
            <person name="Zhang M."/>
            <person name="Sun Y."/>
            <person name="Hu J."/>
            <person name="Fu X."/>
            <person name="Schnable P.S."/>
            <person name="Li F."/>
            <person name="Zhang H."/>
            <person name="Feng B."/>
            <person name="Zhu X."/>
            <person name="Liu R."/>
            <person name="Schnable J.C."/>
            <person name="Zhu J.-K."/>
            <person name="Zhang H."/>
        </authorList>
    </citation>
    <scope>NUCLEOTIDE SEQUENCE [LARGE SCALE GENOMIC DNA]</scope>
</reference>
<comment type="similarity">
    <text evidence="7">Belongs to the mitochondrial carrier (TC 2.A.29) family.</text>
</comment>
<evidence type="ECO:0000313" key="9">
    <source>
        <dbReference type="Proteomes" id="UP000275267"/>
    </source>
</evidence>
<feature type="repeat" description="Solcar" evidence="6">
    <location>
        <begin position="134"/>
        <end position="210"/>
    </location>
</feature>
<dbReference type="InterPro" id="IPR023395">
    <property type="entry name" value="MCP_dom_sf"/>
</dbReference>
<dbReference type="GO" id="GO:0015748">
    <property type="term" value="P:organophosphate ester transport"/>
    <property type="evidence" value="ECO:0007669"/>
    <property type="project" value="UniProtKB-ARBA"/>
</dbReference>
<dbReference type="Proteomes" id="UP000275267">
    <property type="component" value="Unassembled WGS sequence"/>
</dbReference>
<evidence type="ECO:0000256" key="2">
    <source>
        <dbReference type="ARBA" id="ARBA00022448"/>
    </source>
</evidence>
<dbReference type="AlphaFoldDB" id="A0A3L6RFN4"/>
<evidence type="ECO:0000256" key="4">
    <source>
        <dbReference type="ARBA" id="ARBA00022737"/>
    </source>
</evidence>
<dbReference type="STRING" id="4540.A0A3L6RFN4"/>
<evidence type="ECO:0000256" key="3">
    <source>
        <dbReference type="ARBA" id="ARBA00022692"/>
    </source>
</evidence>
<dbReference type="InterPro" id="IPR002067">
    <property type="entry name" value="MCP"/>
</dbReference>
<dbReference type="OrthoDB" id="270584at2759"/>